<dbReference type="Pfam" id="PF02775">
    <property type="entry name" value="TPP_enzyme_C"/>
    <property type="match status" value="1"/>
</dbReference>
<dbReference type="InterPro" id="IPR029061">
    <property type="entry name" value="THDP-binding"/>
</dbReference>
<dbReference type="SUPFAM" id="SSF52467">
    <property type="entry name" value="DHS-like NAD/FAD-binding domain"/>
    <property type="match status" value="1"/>
</dbReference>
<keyword evidence="9" id="KW-1185">Reference proteome</keyword>
<evidence type="ECO:0000259" key="6">
    <source>
        <dbReference type="Pfam" id="PF02775"/>
    </source>
</evidence>
<dbReference type="GO" id="GO:0005948">
    <property type="term" value="C:acetolactate synthase complex"/>
    <property type="evidence" value="ECO:0007669"/>
    <property type="project" value="TreeGrafter"/>
</dbReference>
<comment type="similarity">
    <text evidence="2 4">Belongs to the TPP enzyme family.</text>
</comment>
<dbReference type="GO" id="GO:0030976">
    <property type="term" value="F:thiamine pyrophosphate binding"/>
    <property type="evidence" value="ECO:0007669"/>
    <property type="project" value="InterPro"/>
</dbReference>
<feature type="domain" description="Thiamine pyrophosphate enzyme TPP-binding" evidence="6">
    <location>
        <begin position="398"/>
        <end position="546"/>
    </location>
</feature>
<dbReference type="InterPro" id="IPR045229">
    <property type="entry name" value="TPP_enz"/>
</dbReference>
<dbReference type="Gene3D" id="3.40.50.970">
    <property type="match status" value="2"/>
</dbReference>
<dbReference type="Proteomes" id="UP000092024">
    <property type="component" value="Unassembled WGS sequence"/>
</dbReference>
<feature type="domain" description="Thiamine pyrophosphate enzyme N-terminal TPP-binding" evidence="7">
    <location>
        <begin position="1"/>
        <end position="116"/>
    </location>
</feature>
<dbReference type="Pfam" id="PF02776">
    <property type="entry name" value="TPP_enzyme_N"/>
    <property type="match status" value="1"/>
</dbReference>
<dbReference type="InterPro" id="IPR029035">
    <property type="entry name" value="DHS-like_NAD/FAD-binding_dom"/>
</dbReference>
<organism evidence="8 9">
    <name type="scientific">Paenibacillus oryzae</name>
    <dbReference type="NCBI Taxonomy" id="1844972"/>
    <lineage>
        <taxon>Bacteria</taxon>
        <taxon>Bacillati</taxon>
        <taxon>Bacillota</taxon>
        <taxon>Bacilli</taxon>
        <taxon>Bacillales</taxon>
        <taxon>Paenibacillaceae</taxon>
        <taxon>Paenibacillus</taxon>
    </lineage>
</organism>
<feature type="domain" description="Thiamine pyrophosphate enzyme central" evidence="5">
    <location>
        <begin position="189"/>
        <end position="321"/>
    </location>
</feature>
<dbReference type="InterPro" id="IPR012001">
    <property type="entry name" value="Thiamin_PyroP_enz_TPP-bd_dom"/>
</dbReference>
<dbReference type="OrthoDB" id="4494979at2"/>
<evidence type="ECO:0000313" key="8">
    <source>
        <dbReference type="EMBL" id="OBR68095.1"/>
    </source>
</evidence>
<reference evidence="8 9" key="1">
    <citation type="submission" date="2016-05" db="EMBL/GenBank/DDBJ databases">
        <title>Paenibacillus oryzae. sp. nov., isolated from the rice root.</title>
        <authorList>
            <person name="Zhang J."/>
            <person name="Zhang X."/>
        </authorList>
    </citation>
    <scope>NUCLEOTIDE SEQUENCE [LARGE SCALE GENOMIC DNA]</scope>
    <source>
        <strain evidence="8 9">1DrF-4</strain>
    </source>
</reference>
<dbReference type="GO" id="GO:0003984">
    <property type="term" value="F:acetolactate synthase activity"/>
    <property type="evidence" value="ECO:0007669"/>
    <property type="project" value="TreeGrafter"/>
</dbReference>
<comment type="caution">
    <text evidence="8">The sequence shown here is derived from an EMBL/GenBank/DDBJ whole genome shotgun (WGS) entry which is preliminary data.</text>
</comment>
<proteinExistence type="inferred from homology"/>
<dbReference type="Gene3D" id="3.40.50.1220">
    <property type="entry name" value="TPP-binding domain"/>
    <property type="match status" value="1"/>
</dbReference>
<dbReference type="CDD" id="cd00568">
    <property type="entry name" value="TPP_enzymes"/>
    <property type="match status" value="1"/>
</dbReference>
<evidence type="ECO:0000256" key="1">
    <source>
        <dbReference type="ARBA" id="ARBA00001964"/>
    </source>
</evidence>
<dbReference type="PANTHER" id="PTHR18968:SF13">
    <property type="entry name" value="ACETOLACTATE SYNTHASE CATALYTIC SUBUNIT, MITOCHONDRIAL"/>
    <property type="match status" value="1"/>
</dbReference>
<dbReference type="InterPro" id="IPR011766">
    <property type="entry name" value="TPP_enzyme_TPP-bd"/>
</dbReference>
<name>A0A1A5YRQ6_9BACL</name>
<sequence>MRAARAVLEFLSKNGTTHLFGIPAGSVNAFFDELNDMPELDPVVTKHEGAASYMAAAYAKYSGKMSVCIGCSGPGATNLVTGAANAMREHLPVLFLTGAVPVGTMGANASQELDVAPIFRPVTKYSVLVTKGEDVLDEIVKACGIAISGVPGPVHVALPIDVQHANIGEPVIPAAITREAIVPDALAIRNAAAELAGRGAGFILMGQGARGSVGKLVELAERLKWPIATTPQAKGYLPAEHHLNAGVFGFAGHESASSLVADDSRRIVLIAGSSLGETATNNYNAGLTQGRFVIQLDFDKTVFGRKYQVDLPVLGDMEHILPGILEELDRLGFPAGASLAEGDAESGHNAALQAEYAFAMTAAAADVEDPETEAQYNTQNVLSLIQRLLPHDTRYTVDIGEFMSYVIHHMPVKEEDTFNINVHFGAMGIGIGSAIGSKLAEPDRPVVCITGDGCFFMHGMEILTSREKGLPILFIVINNARLGMVYHGHSLQFKRVHSSFEQQFVNIAAMAEAMGIPNYRVSSLEDIAQEAIDALLGSGGPAVLEVVLVDNGTPPMGDRVKFLSSFGK</sequence>
<dbReference type="GO" id="GO:0000287">
    <property type="term" value="F:magnesium ion binding"/>
    <property type="evidence" value="ECO:0007669"/>
    <property type="project" value="InterPro"/>
</dbReference>
<dbReference type="GO" id="GO:0050660">
    <property type="term" value="F:flavin adenine dinucleotide binding"/>
    <property type="evidence" value="ECO:0007669"/>
    <property type="project" value="TreeGrafter"/>
</dbReference>
<evidence type="ECO:0000259" key="7">
    <source>
        <dbReference type="Pfam" id="PF02776"/>
    </source>
</evidence>
<dbReference type="STRING" id="1844972.A7K91_07725"/>
<dbReference type="SUPFAM" id="SSF52518">
    <property type="entry name" value="Thiamin diphosphate-binding fold (THDP-binding)"/>
    <property type="match status" value="2"/>
</dbReference>
<dbReference type="GO" id="GO:0009099">
    <property type="term" value="P:L-valine biosynthetic process"/>
    <property type="evidence" value="ECO:0007669"/>
    <property type="project" value="TreeGrafter"/>
</dbReference>
<evidence type="ECO:0000313" key="9">
    <source>
        <dbReference type="Proteomes" id="UP000092024"/>
    </source>
</evidence>
<dbReference type="PROSITE" id="PS00187">
    <property type="entry name" value="TPP_ENZYMES"/>
    <property type="match status" value="1"/>
</dbReference>
<gene>
    <name evidence="8" type="ORF">A7K91_07725</name>
</gene>
<dbReference type="AlphaFoldDB" id="A0A1A5YRQ6"/>
<comment type="cofactor">
    <cofactor evidence="1">
        <name>thiamine diphosphate</name>
        <dbReference type="ChEBI" id="CHEBI:58937"/>
    </cofactor>
</comment>
<evidence type="ECO:0000256" key="4">
    <source>
        <dbReference type="RuleBase" id="RU362132"/>
    </source>
</evidence>
<dbReference type="GO" id="GO:0009097">
    <property type="term" value="P:isoleucine biosynthetic process"/>
    <property type="evidence" value="ECO:0007669"/>
    <property type="project" value="TreeGrafter"/>
</dbReference>
<dbReference type="CDD" id="cd07035">
    <property type="entry name" value="TPP_PYR_POX_like"/>
    <property type="match status" value="1"/>
</dbReference>
<evidence type="ECO:0000259" key="5">
    <source>
        <dbReference type="Pfam" id="PF00205"/>
    </source>
</evidence>
<dbReference type="InterPro" id="IPR012000">
    <property type="entry name" value="Thiamin_PyroP_enz_cen_dom"/>
</dbReference>
<evidence type="ECO:0000256" key="3">
    <source>
        <dbReference type="ARBA" id="ARBA00023052"/>
    </source>
</evidence>
<protein>
    <submittedName>
        <fullName evidence="8">Acetolactate synthase</fullName>
    </submittedName>
</protein>
<keyword evidence="3 4" id="KW-0786">Thiamine pyrophosphate</keyword>
<accession>A0A1A5YRQ6</accession>
<dbReference type="InterPro" id="IPR000399">
    <property type="entry name" value="TPP-bd_CS"/>
</dbReference>
<evidence type="ECO:0000256" key="2">
    <source>
        <dbReference type="ARBA" id="ARBA00007812"/>
    </source>
</evidence>
<dbReference type="FunFam" id="3.40.50.970:FF:000007">
    <property type="entry name" value="Acetolactate synthase"/>
    <property type="match status" value="1"/>
</dbReference>
<dbReference type="Pfam" id="PF00205">
    <property type="entry name" value="TPP_enzyme_M"/>
    <property type="match status" value="1"/>
</dbReference>
<dbReference type="EMBL" id="LYPA01000029">
    <property type="protein sequence ID" value="OBR68095.1"/>
    <property type="molecule type" value="Genomic_DNA"/>
</dbReference>
<dbReference type="RefSeq" id="WP_068679698.1">
    <property type="nucleotide sequence ID" value="NZ_LYPA01000029.1"/>
</dbReference>
<dbReference type="PANTHER" id="PTHR18968">
    <property type="entry name" value="THIAMINE PYROPHOSPHATE ENZYMES"/>
    <property type="match status" value="1"/>
</dbReference>